<dbReference type="Proteomes" id="UP000244224">
    <property type="component" value="Unassembled WGS sequence"/>
</dbReference>
<sequence>MTARESAETLALRALGWLVTQEELLPGFLAATGSAPADLPARATEPEFLAAVMDFLLAEDALVMAFCDAAGLPYEAPMQARAGLPGGELPHWT</sequence>
<keyword evidence="2" id="KW-1185">Reference proteome</keyword>
<name>A0A2T6B1L1_9RHOB</name>
<accession>A0A2T6B1L1</accession>
<proteinExistence type="predicted"/>
<dbReference type="Pfam" id="PF12096">
    <property type="entry name" value="DUF3572"/>
    <property type="match status" value="1"/>
</dbReference>
<gene>
    <name evidence="1" type="ORF">C8N34_10692</name>
</gene>
<dbReference type="AlphaFoldDB" id="A0A2T6B1L1"/>
<comment type="caution">
    <text evidence="1">The sequence shown here is derived from an EMBL/GenBank/DDBJ whole genome shotgun (WGS) entry which is preliminary data.</text>
</comment>
<protein>
    <submittedName>
        <fullName evidence="1">Uncharacterized protein DUF3572</fullName>
    </submittedName>
</protein>
<evidence type="ECO:0000313" key="2">
    <source>
        <dbReference type="Proteomes" id="UP000244224"/>
    </source>
</evidence>
<dbReference type="RefSeq" id="WP_108128880.1">
    <property type="nucleotide sequence ID" value="NZ_QBKP01000006.1"/>
</dbReference>
<dbReference type="OrthoDB" id="7356934at2"/>
<organism evidence="1 2">
    <name type="scientific">Gemmobacter caeni</name>
    <dbReference type="NCBI Taxonomy" id="589035"/>
    <lineage>
        <taxon>Bacteria</taxon>
        <taxon>Pseudomonadati</taxon>
        <taxon>Pseudomonadota</taxon>
        <taxon>Alphaproteobacteria</taxon>
        <taxon>Rhodobacterales</taxon>
        <taxon>Paracoccaceae</taxon>
        <taxon>Gemmobacter</taxon>
    </lineage>
</organism>
<reference evidence="1 2" key="1">
    <citation type="submission" date="2018-04" db="EMBL/GenBank/DDBJ databases">
        <title>Genomic Encyclopedia of Archaeal and Bacterial Type Strains, Phase II (KMG-II): from individual species to whole genera.</title>
        <authorList>
            <person name="Goeker M."/>
        </authorList>
    </citation>
    <scope>NUCLEOTIDE SEQUENCE [LARGE SCALE GENOMIC DNA]</scope>
    <source>
        <strain evidence="1 2">DSM 21823</strain>
    </source>
</reference>
<dbReference type="EMBL" id="QBKP01000006">
    <property type="protein sequence ID" value="PTX49912.1"/>
    <property type="molecule type" value="Genomic_DNA"/>
</dbReference>
<evidence type="ECO:0000313" key="1">
    <source>
        <dbReference type="EMBL" id="PTX49912.1"/>
    </source>
</evidence>
<dbReference type="InterPro" id="IPR021955">
    <property type="entry name" value="DUF3572"/>
</dbReference>